<evidence type="ECO:0000256" key="5">
    <source>
        <dbReference type="ARBA" id="ARBA00023128"/>
    </source>
</evidence>
<feature type="region of interest" description="Disordered" evidence="9">
    <location>
        <begin position="25"/>
        <end position="55"/>
    </location>
</feature>
<accession>A0AAV7WFX2</accession>
<keyword evidence="6" id="KW-0687">Ribonucleoprotein</keyword>
<dbReference type="Proteomes" id="UP001066276">
    <property type="component" value="Chromosome 1_2"/>
</dbReference>
<protein>
    <recommendedName>
        <fullName evidence="7">Small ribosomal subunit protein mS26</fullName>
    </recommendedName>
    <alternativeName>
        <fullName evidence="8">28S ribosomal protein S26, mitochondrial</fullName>
    </alternativeName>
</protein>
<sequence length="211" mass="24648">MAASLCLFSRCNVLRAAPRLLQLRPPLVTPRRGRKSRADPPAKSKAGRIKEPPPVDPEELVVVKARYREYGAVLGALRAEFKEEVLRKQYEEKVGSLAAERLKHETEEHRMLMAWNDAENARLCKLREERYVREQQEEEQQKWQEAIALEASLHEFRKEREQEILQLQEEAKHFITPENLDQRIEEALDNPKTYNFAIDKEGRVAKRTIVP</sequence>
<keyword evidence="11" id="KW-1185">Reference proteome</keyword>
<comment type="similarity">
    <text evidence="2">Belongs to the mitochondrion-specific ribosomal protein mS26 family.</text>
</comment>
<comment type="subcellular location">
    <subcellularLocation>
        <location evidence="1">Mitochondrion</location>
    </subcellularLocation>
</comment>
<evidence type="ECO:0000256" key="3">
    <source>
        <dbReference type="ARBA" id="ARBA00022946"/>
    </source>
</evidence>
<evidence type="ECO:0000256" key="2">
    <source>
        <dbReference type="ARBA" id="ARBA00009672"/>
    </source>
</evidence>
<evidence type="ECO:0000256" key="4">
    <source>
        <dbReference type="ARBA" id="ARBA00022980"/>
    </source>
</evidence>
<keyword evidence="4" id="KW-0689">Ribosomal protein</keyword>
<comment type="caution">
    <text evidence="10">The sequence shown here is derived from an EMBL/GenBank/DDBJ whole genome shotgun (WGS) entry which is preliminary data.</text>
</comment>
<evidence type="ECO:0000256" key="8">
    <source>
        <dbReference type="ARBA" id="ARBA00035344"/>
    </source>
</evidence>
<dbReference type="PANTHER" id="PTHR21035">
    <property type="entry name" value="28S RIBOSOMAL PROTEIN S26, MITOCHONDRIAL"/>
    <property type="match status" value="1"/>
</dbReference>
<reference evidence="10" key="1">
    <citation type="journal article" date="2022" name="bioRxiv">
        <title>Sequencing and chromosome-scale assembly of the giantPleurodeles waltlgenome.</title>
        <authorList>
            <person name="Brown T."/>
            <person name="Elewa A."/>
            <person name="Iarovenko S."/>
            <person name="Subramanian E."/>
            <person name="Araus A.J."/>
            <person name="Petzold A."/>
            <person name="Susuki M."/>
            <person name="Suzuki K.-i.T."/>
            <person name="Hayashi T."/>
            <person name="Toyoda A."/>
            <person name="Oliveira C."/>
            <person name="Osipova E."/>
            <person name="Leigh N.D."/>
            <person name="Simon A."/>
            <person name="Yun M.H."/>
        </authorList>
    </citation>
    <scope>NUCLEOTIDE SEQUENCE</scope>
    <source>
        <strain evidence="10">20211129_DDA</strain>
        <tissue evidence="10">Liver</tissue>
    </source>
</reference>
<organism evidence="10 11">
    <name type="scientific">Pleurodeles waltl</name>
    <name type="common">Iberian ribbed newt</name>
    <dbReference type="NCBI Taxonomy" id="8319"/>
    <lineage>
        <taxon>Eukaryota</taxon>
        <taxon>Metazoa</taxon>
        <taxon>Chordata</taxon>
        <taxon>Craniata</taxon>
        <taxon>Vertebrata</taxon>
        <taxon>Euteleostomi</taxon>
        <taxon>Amphibia</taxon>
        <taxon>Batrachia</taxon>
        <taxon>Caudata</taxon>
        <taxon>Salamandroidea</taxon>
        <taxon>Salamandridae</taxon>
        <taxon>Pleurodelinae</taxon>
        <taxon>Pleurodeles</taxon>
    </lineage>
</organism>
<name>A0AAV7WFX2_PLEWA</name>
<gene>
    <name evidence="10" type="ORF">NDU88_007555</name>
</gene>
<evidence type="ECO:0000256" key="6">
    <source>
        <dbReference type="ARBA" id="ARBA00023274"/>
    </source>
</evidence>
<dbReference type="PANTHER" id="PTHR21035:SF2">
    <property type="entry name" value="SMALL RIBOSOMAL SUBUNIT PROTEIN MS26"/>
    <property type="match status" value="1"/>
</dbReference>
<dbReference type="AlphaFoldDB" id="A0AAV7WFX2"/>
<dbReference type="EMBL" id="JANPWB010000002">
    <property type="protein sequence ID" value="KAJ1212248.1"/>
    <property type="molecule type" value="Genomic_DNA"/>
</dbReference>
<evidence type="ECO:0000313" key="10">
    <source>
        <dbReference type="EMBL" id="KAJ1212248.1"/>
    </source>
</evidence>
<feature type="compositionally biased region" description="Basic and acidic residues" evidence="9">
    <location>
        <begin position="36"/>
        <end position="53"/>
    </location>
</feature>
<keyword evidence="3" id="KW-0809">Transit peptide</keyword>
<dbReference type="InterPro" id="IPR026140">
    <property type="entry name" value="Ribosomal_mS26"/>
</dbReference>
<evidence type="ECO:0000256" key="1">
    <source>
        <dbReference type="ARBA" id="ARBA00004173"/>
    </source>
</evidence>
<evidence type="ECO:0000256" key="9">
    <source>
        <dbReference type="SAM" id="MobiDB-lite"/>
    </source>
</evidence>
<dbReference type="Pfam" id="PF14943">
    <property type="entry name" value="MRP-S26"/>
    <property type="match status" value="1"/>
</dbReference>
<keyword evidence="5" id="KW-0496">Mitochondrion</keyword>
<evidence type="ECO:0000313" key="11">
    <source>
        <dbReference type="Proteomes" id="UP001066276"/>
    </source>
</evidence>
<evidence type="ECO:0000256" key="7">
    <source>
        <dbReference type="ARBA" id="ARBA00035138"/>
    </source>
</evidence>
<proteinExistence type="inferred from homology"/>
<dbReference type="GO" id="GO:0005763">
    <property type="term" value="C:mitochondrial small ribosomal subunit"/>
    <property type="evidence" value="ECO:0007669"/>
    <property type="project" value="InterPro"/>
</dbReference>